<accession>A0A914QPQ3</accession>
<evidence type="ECO:0000313" key="5">
    <source>
        <dbReference type="WBParaSite" id="PDA_v2.g5367.t1"/>
    </source>
</evidence>
<dbReference type="GO" id="GO:0042302">
    <property type="term" value="F:structural constituent of cuticle"/>
    <property type="evidence" value="ECO:0007669"/>
    <property type="project" value="InterPro"/>
</dbReference>
<evidence type="ECO:0000259" key="3">
    <source>
        <dbReference type="SMART" id="SM01088"/>
    </source>
</evidence>
<keyword evidence="1" id="KW-0677">Repeat</keyword>
<keyword evidence="2" id="KW-1133">Transmembrane helix</keyword>
<reference evidence="5" key="1">
    <citation type="submission" date="2022-11" db="UniProtKB">
        <authorList>
            <consortium name="WormBaseParasite"/>
        </authorList>
    </citation>
    <scope>IDENTIFICATION</scope>
</reference>
<evidence type="ECO:0000313" key="4">
    <source>
        <dbReference type="Proteomes" id="UP000887578"/>
    </source>
</evidence>
<feature type="transmembrane region" description="Helical" evidence="2">
    <location>
        <begin position="6"/>
        <end position="30"/>
    </location>
</feature>
<dbReference type="Pfam" id="PF01484">
    <property type="entry name" value="Col_cuticle_N"/>
    <property type="match status" value="1"/>
</dbReference>
<dbReference type="SMART" id="SM01088">
    <property type="entry name" value="Col_cuticle_N"/>
    <property type="match status" value="1"/>
</dbReference>
<evidence type="ECO:0000256" key="2">
    <source>
        <dbReference type="SAM" id="Phobius"/>
    </source>
</evidence>
<dbReference type="InterPro" id="IPR002486">
    <property type="entry name" value="Col_cuticle_N"/>
</dbReference>
<dbReference type="Proteomes" id="UP000887578">
    <property type="component" value="Unplaced"/>
</dbReference>
<keyword evidence="4" id="KW-1185">Reference proteome</keyword>
<evidence type="ECO:0000256" key="1">
    <source>
        <dbReference type="ARBA" id="ARBA00022737"/>
    </source>
</evidence>
<proteinExistence type="predicted"/>
<organism evidence="4 5">
    <name type="scientific">Panagrolaimus davidi</name>
    <dbReference type="NCBI Taxonomy" id="227884"/>
    <lineage>
        <taxon>Eukaryota</taxon>
        <taxon>Metazoa</taxon>
        <taxon>Ecdysozoa</taxon>
        <taxon>Nematoda</taxon>
        <taxon>Chromadorea</taxon>
        <taxon>Rhabditida</taxon>
        <taxon>Tylenchina</taxon>
        <taxon>Panagrolaimomorpha</taxon>
        <taxon>Panagrolaimoidea</taxon>
        <taxon>Panagrolaimidae</taxon>
        <taxon>Panagrolaimus</taxon>
    </lineage>
</organism>
<feature type="domain" description="Nematode cuticle collagen N-terminal" evidence="3">
    <location>
        <begin position="8"/>
        <end position="58"/>
    </location>
</feature>
<dbReference type="AlphaFoldDB" id="A0A914QPQ3"/>
<keyword evidence="2" id="KW-0812">Transmembrane</keyword>
<dbReference type="WBParaSite" id="PDA_v2.g5367.t1">
    <property type="protein sequence ID" value="PDA_v2.g5367.t1"/>
    <property type="gene ID" value="PDA_v2.g5367"/>
</dbReference>
<sequence length="100" mass="11326">MLSTKISTAIAVAVSTGVLLTCTFVVTYLINDINSLYDDIITDLEEIRETNRDAWHNMMNMQQKAGNGNGDIRNLFEFRRIKRASSNCSKKIWGILITKL</sequence>
<keyword evidence="2" id="KW-0472">Membrane</keyword>
<name>A0A914QPQ3_9BILA</name>
<protein>
    <submittedName>
        <fullName evidence="5">Nematode cuticle collagen N-terminal domain-containing protein</fullName>
    </submittedName>
</protein>